<evidence type="ECO:0000256" key="3">
    <source>
        <dbReference type="ARBA" id="ARBA00023163"/>
    </source>
</evidence>
<proteinExistence type="predicted"/>
<keyword evidence="3" id="KW-0804">Transcription</keyword>
<dbReference type="SUPFAM" id="SSF46689">
    <property type="entry name" value="Homeodomain-like"/>
    <property type="match status" value="1"/>
</dbReference>
<evidence type="ECO:0000256" key="2">
    <source>
        <dbReference type="ARBA" id="ARBA00023125"/>
    </source>
</evidence>
<feature type="domain" description="HTH tetR-type" evidence="5">
    <location>
        <begin position="9"/>
        <end position="69"/>
    </location>
</feature>
<organism evidence="6 7">
    <name type="scientific">Raineya orbicola</name>
    <dbReference type="NCBI Taxonomy" id="2016530"/>
    <lineage>
        <taxon>Bacteria</taxon>
        <taxon>Pseudomonadati</taxon>
        <taxon>Bacteroidota</taxon>
        <taxon>Cytophagia</taxon>
        <taxon>Cytophagales</taxon>
        <taxon>Raineyaceae</taxon>
        <taxon>Raineya</taxon>
    </lineage>
</organism>
<dbReference type="PRINTS" id="PR00455">
    <property type="entry name" value="HTHTETR"/>
</dbReference>
<keyword evidence="1" id="KW-0805">Transcription regulation</keyword>
<dbReference type="InterPro" id="IPR001647">
    <property type="entry name" value="HTH_TetR"/>
</dbReference>
<accession>A0A2N3ICK4</accession>
<keyword evidence="7" id="KW-1185">Reference proteome</keyword>
<dbReference type="PROSITE" id="PS50977">
    <property type="entry name" value="HTH_TETR_2"/>
    <property type="match status" value="1"/>
</dbReference>
<sequence>MKKREQNKLARKARIIDVAEKLFFEKGLRNVTMDEIAGRLRYSKATVYSYFSSKDELFFEICQRGNTILQRQLQEAVAQHPLGVDKVRAIGRSFFQFALNYPQYYKFISYFVSGSDFAIDEALEVKMLHLDKVLVDAIQKGIEDGSIREVNPQLVSKCLWAMGTGILDMIFQKGDMMEKHLNIEKISLFETFFQLLEQSLARNLAANREV</sequence>
<keyword evidence="2 4" id="KW-0238">DNA-binding</keyword>
<evidence type="ECO:0000313" key="6">
    <source>
        <dbReference type="EMBL" id="PKQ68046.1"/>
    </source>
</evidence>
<dbReference type="PANTHER" id="PTHR43479:SF11">
    <property type="entry name" value="ACREF_ENVCD OPERON REPRESSOR-RELATED"/>
    <property type="match status" value="1"/>
</dbReference>
<dbReference type="InterPro" id="IPR009057">
    <property type="entry name" value="Homeodomain-like_sf"/>
</dbReference>
<dbReference type="SUPFAM" id="SSF48498">
    <property type="entry name" value="Tetracyclin repressor-like, C-terminal domain"/>
    <property type="match status" value="1"/>
</dbReference>
<dbReference type="FunFam" id="1.10.10.60:FF:000141">
    <property type="entry name" value="TetR family transcriptional regulator"/>
    <property type="match status" value="1"/>
</dbReference>
<dbReference type="Pfam" id="PF00440">
    <property type="entry name" value="TetR_N"/>
    <property type="match status" value="1"/>
</dbReference>
<comment type="caution">
    <text evidence="6">The sequence shown here is derived from an EMBL/GenBank/DDBJ whole genome shotgun (WGS) entry which is preliminary data.</text>
</comment>
<evidence type="ECO:0000259" key="5">
    <source>
        <dbReference type="PROSITE" id="PS50977"/>
    </source>
</evidence>
<dbReference type="InterPro" id="IPR036271">
    <property type="entry name" value="Tet_transcr_reg_TetR-rel_C_sf"/>
</dbReference>
<evidence type="ECO:0000313" key="7">
    <source>
        <dbReference type="Proteomes" id="UP000233387"/>
    </source>
</evidence>
<name>A0A2N3ICK4_9BACT</name>
<dbReference type="PANTHER" id="PTHR43479">
    <property type="entry name" value="ACREF/ENVCD OPERON REPRESSOR-RELATED"/>
    <property type="match status" value="1"/>
</dbReference>
<reference evidence="6 7" key="1">
    <citation type="submission" date="2017-06" db="EMBL/GenBank/DDBJ databases">
        <title>Raineya orbicola gen. nov., sp. nov. a slightly thermophilic bacterium of the phylum Bacteroidetes and the description of Raineyaceae fam. nov.</title>
        <authorList>
            <person name="Albuquerque L."/>
            <person name="Polonia A.R.M."/>
            <person name="Barroso C."/>
            <person name="Froufe H.J.C."/>
            <person name="Lage O."/>
            <person name="Lobo-Da-Cunha A."/>
            <person name="Egas C."/>
            <person name="Da Costa M.S."/>
        </authorList>
    </citation>
    <scope>NUCLEOTIDE SEQUENCE [LARGE SCALE GENOMIC DNA]</scope>
    <source>
        <strain evidence="6 7">SPSPC-11</strain>
    </source>
</reference>
<evidence type="ECO:0000256" key="1">
    <source>
        <dbReference type="ARBA" id="ARBA00023015"/>
    </source>
</evidence>
<dbReference type="EMBL" id="NKXO01000027">
    <property type="protein sequence ID" value="PKQ68046.1"/>
    <property type="molecule type" value="Genomic_DNA"/>
</dbReference>
<protein>
    <submittedName>
        <fullName evidence="6">Transcriptional regulator</fullName>
    </submittedName>
</protein>
<dbReference type="InterPro" id="IPR050624">
    <property type="entry name" value="HTH-type_Tx_Regulator"/>
</dbReference>
<dbReference type="Gene3D" id="1.10.10.60">
    <property type="entry name" value="Homeodomain-like"/>
    <property type="match status" value="1"/>
</dbReference>
<gene>
    <name evidence="6" type="ORF">Rain11_1773</name>
</gene>
<dbReference type="OrthoDB" id="881297at2"/>
<dbReference type="AlphaFoldDB" id="A0A2N3ICK4"/>
<evidence type="ECO:0000256" key="4">
    <source>
        <dbReference type="PROSITE-ProRule" id="PRU00335"/>
    </source>
</evidence>
<dbReference type="Gene3D" id="1.10.357.10">
    <property type="entry name" value="Tetracycline Repressor, domain 2"/>
    <property type="match status" value="1"/>
</dbReference>
<dbReference type="GO" id="GO:0003677">
    <property type="term" value="F:DNA binding"/>
    <property type="evidence" value="ECO:0007669"/>
    <property type="project" value="UniProtKB-UniRule"/>
</dbReference>
<dbReference type="RefSeq" id="WP_101359044.1">
    <property type="nucleotide sequence ID" value="NZ_NKXO01000027.1"/>
</dbReference>
<feature type="DNA-binding region" description="H-T-H motif" evidence="4">
    <location>
        <begin position="32"/>
        <end position="51"/>
    </location>
</feature>
<dbReference type="Proteomes" id="UP000233387">
    <property type="component" value="Unassembled WGS sequence"/>
</dbReference>